<dbReference type="InterPro" id="IPR050595">
    <property type="entry name" value="Bact_response_regulator"/>
</dbReference>
<reference evidence="4" key="1">
    <citation type="submission" date="2020-08" db="EMBL/GenBank/DDBJ databases">
        <title>Ramlibacter sp. GTP1 16S ribosomal RNA gene genome sequencing and assembly.</title>
        <authorList>
            <person name="Kang M."/>
        </authorList>
    </citation>
    <scope>NUCLEOTIDE SEQUENCE</scope>
    <source>
        <strain evidence="4">GTP1</strain>
    </source>
</reference>
<dbReference type="Pfam" id="PF00072">
    <property type="entry name" value="Response_reg"/>
    <property type="match status" value="1"/>
</dbReference>
<dbReference type="AlphaFoldDB" id="A0A923MC44"/>
<keyword evidence="5" id="KW-1185">Reference proteome</keyword>
<dbReference type="GO" id="GO:0000160">
    <property type="term" value="P:phosphorelay signal transduction system"/>
    <property type="evidence" value="ECO:0007669"/>
    <property type="project" value="InterPro"/>
</dbReference>
<keyword evidence="1 2" id="KW-0597">Phosphoprotein</keyword>
<dbReference type="Proteomes" id="UP000596827">
    <property type="component" value="Unassembled WGS sequence"/>
</dbReference>
<dbReference type="SUPFAM" id="SSF52172">
    <property type="entry name" value="CheY-like"/>
    <property type="match status" value="1"/>
</dbReference>
<protein>
    <submittedName>
        <fullName evidence="4">Response regulator</fullName>
    </submittedName>
</protein>
<dbReference type="RefSeq" id="WP_187083751.1">
    <property type="nucleotide sequence ID" value="NZ_JACORU010000010.1"/>
</dbReference>
<gene>
    <name evidence="4" type="ORF">H8R02_22525</name>
</gene>
<dbReference type="PROSITE" id="PS50110">
    <property type="entry name" value="RESPONSE_REGULATORY"/>
    <property type="match status" value="1"/>
</dbReference>
<dbReference type="InterPro" id="IPR001789">
    <property type="entry name" value="Sig_transdc_resp-reg_receiver"/>
</dbReference>
<dbReference type="Gene3D" id="3.40.50.2300">
    <property type="match status" value="1"/>
</dbReference>
<evidence type="ECO:0000313" key="5">
    <source>
        <dbReference type="Proteomes" id="UP000596827"/>
    </source>
</evidence>
<proteinExistence type="predicted"/>
<organism evidence="4 5">
    <name type="scientific">Ramlibacter albus</name>
    <dbReference type="NCBI Taxonomy" id="2079448"/>
    <lineage>
        <taxon>Bacteria</taxon>
        <taxon>Pseudomonadati</taxon>
        <taxon>Pseudomonadota</taxon>
        <taxon>Betaproteobacteria</taxon>
        <taxon>Burkholderiales</taxon>
        <taxon>Comamonadaceae</taxon>
        <taxon>Ramlibacter</taxon>
    </lineage>
</organism>
<evidence type="ECO:0000256" key="2">
    <source>
        <dbReference type="PROSITE-ProRule" id="PRU00169"/>
    </source>
</evidence>
<dbReference type="InterPro" id="IPR011006">
    <property type="entry name" value="CheY-like_superfamily"/>
</dbReference>
<sequence>MTRILIVEDNEKNMKLFRDILEYAGYETMQAATGREGLEMAMSNQADLVLLDIQLPDRDGVAVLHDIRSAVGKELPVLAVSASVMPDDQQRILASGFDGFITKPINVKGFLESVKAAVWREQ</sequence>
<dbReference type="PANTHER" id="PTHR44591:SF3">
    <property type="entry name" value="RESPONSE REGULATORY DOMAIN-CONTAINING PROTEIN"/>
    <property type="match status" value="1"/>
</dbReference>
<comment type="caution">
    <text evidence="4">The sequence shown here is derived from an EMBL/GenBank/DDBJ whole genome shotgun (WGS) entry which is preliminary data.</text>
</comment>
<name>A0A923MC44_9BURK</name>
<accession>A0A923MC44</accession>
<evidence type="ECO:0000313" key="4">
    <source>
        <dbReference type="EMBL" id="MBC5767260.1"/>
    </source>
</evidence>
<dbReference type="PANTHER" id="PTHR44591">
    <property type="entry name" value="STRESS RESPONSE REGULATOR PROTEIN 1"/>
    <property type="match status" value="1"/>
</dbReference>
<feature type="domain" description="Response regulatory" evidence="3">
    <location>
        <begin position="3"/>
        <end position="118"/>
    </location>
</feature>
<evidence type="ECO:0000259" key="3">
    <source>
        <dbReference type="PROSITE" id="PS50110"/>
    </source>
</evidence>
<feature type="modified residue" description="4-aspartylphosphate" evidence="2">
    <location>
        <position position="52"/>
    </location>
</feature>
<dbReference type="SMART" id="SM00448">
    <property type="entry name" value="REC"/>
    <property type="match status" value="1"/>
</dbReference>
<dbReference type="EMBL" id="JACORU010000010">
    <property type="protein sequence ID" value="MBC5767260.1"/>
    <property type="molecule type" value="Genomic_DNA"/>
</dbReference>
<evidence type="ECO:0000256" key="1">
    <source>
        <dbReference type="ARBA" id="ARBA00022553"/>
    </source>
</evidence>